<dbReference type="InterPro" id="IPR013087">
    <property type="entry name" value="Znf_C2H2_type"/>
</dbReference>
<evidence type="ECO:0000313" key="3">
    <source>
        <dbReference type="EMBL" id="VDO71894.1"/>
    </source>
</evidence>
<name>A0A0N4X2J6_HAEPC</name>
<dbReference type="PROSITE" id="PS50157">
    <property type="entry name" value="ZINC_FINGER_C2H2_2"/>
    <property type="match status" value="1"/>
</dbReference>
<evidence type="ECO:0000256" key="1">
    <source>
        <dbReference type="PROSITE-ProRule" id="PRU00042"/>
    </source>
</evidence>
<evidence type="ECO:0000259" key="2">
    <source>
        <dbReference type="PROSITE" id="PS50157"/>
    </source>
</evidence>
<reference evidence="3 4" key="2">
    <citation type="submission" date="2018-11" db="EMBL/GenBank/DDBJ databases">
        <authorList>
            <consortium name="Pathogen Informatics"/>
        </authorList>
    </citation>
    <scope>NUCLEOTIDE SEQUENCE [LARGE SCALE GENOMIC DNA]</scope>
    <source>
        <strain evidence="3 4">MHpl1</strain>
    </source>
</reference>
<accession>A0A0N4X2J6</accession>
<keyword evidence="1" id="KW-0863">Zinc-finger</keyword>
<gene>
    <name evidence="3" type="ORF">HPLM_LOCUS18575</name>
</gene>
<dbReference type="Proteomes" id="UP000268014">
    <property type="component" value="Unassembled WGS sequence"/>
</dbReference>
<dbReference type="AlphaFoldDB" id="A0A0N4X2J6"/>
<keyword evidence="4" id="KW-1185">Reference proteome</keyword>
<reference evidence="5" key="1">
    <citation type="submission" date="2017-02" db="UniProtKB">
        <authorList>
            <consortium name="WormBaseParasite"/>
        </authorList>
    </citation>
    <scope>IDENTIFICATION</scope>
</reference>
<dbReference type="EMBL" id="UZAF01020662">
    <property type="protein sequence ID" value="VDO71894.1"/>
    <property type="molecule type" value="Genomic_DNA"/>
</dbReference>
<proteinExistence type="predicted"/>
<protein>
    <submittedName>
        <fullName evidence="5">C2H2-type domain-containing protein</fullName>
    </submittedName>
</protein>
<evidence type="ECO:0000313" key="4">
    <source>
        <dbReference type="Proteomes" id="UP000268014"/>
    </source>
</evidence>
<dbReference type="OrthoDB" id="5869175at2759"/>
<dbReference type="GO" id="GO:0008270">
    <property type="term" value="F:zinc ion binding"/>
    <property type="evidence" value="ECO:0007669"/>
    <property type="project" value="UniProtKB-KW"/>
</dbReference>
<feature type="domain" description="C2H2-type" evidence="2">
    <location>
        <begin position="110"/>
        <end position="132"/>
    </location>
</feature>
<dbReference type="STRING" id="6290.A0A0N4X2J6"/>
<dbReference type="PROSITE" id="PS00028">
    <property type="entry name" value="ZINC_FINGER_C2H2_1"/>
    <property type="match status" value="1"/>
</dbReference>
<keyword evidence="1" id="KW-0862">Zinc</keyword>
<dbReference type="WBParaSite" id="HPLM_0001858301-mRNA-1">
    <property type="protein sequence ID" value="HPLM_0001858301-mRNA-1"/>
    <property type="gene ID" value="HPLM_0001858301"/>
</dbReference>
<organism evidence="5">
    <name type="scientific">Haemonchus placei</name>
    <name type="common">Barber's pole worm</name>
    <dbReference type="NCBI Taxonomy" id="6290"/>
    <lineage>
        <taxon>Eukaryota</taxon>
        <taxon>Metazoa</taxon>
        <taxon>Ecdysozoa</taxon>
        <taxon>Nematoda</taxon>
        <taxon>Chromadorea</taxon>
        <taxon>Rhabditida</taxon>
        <taxon>Rhabditina</taxon>
        <taxon>Rhabditomorpha</taxon>
        <taxon>Strongyloidea</taxon>
        <taxon>Trichostrongylidae</taxon>
        <taxon>Haemonchus</taxon>
    </lineage>
</organism>
<evidence type="ECO:0000313" key="5">
    <source>
        <dbReference type="WBParaSite" id="HPLM_0001858301-mRNA-1"/>
    </source>
</evidence>
<sequence length="229" mass="26318">MHKFVLFDLAKIVALRNADSQVDYMLIALNEDSKCRFKERSTIGSPSKTAPIECPLDRKKSHYHCLYCQKHFLQVDDHPAGICRRLQIYEAAKGVCQRPFCKLKKKTLHFHCIVCDQGFSDKSKLQVHSLKHRIYSANRWSSGTSNPGFPCSTKIIKRLKSVENHFQLSQTRLTQHRLSFTDSGRIPPETLSMTAKLDRMGYVPPPPPYSPIHYEVLIQIPSEYDVNSK</sequence>
<keyword evidence="1" id="KW-0479">Metal-binding</keyword>